<dbReference type="AlphaFoldDB" id="A0AAN9EHU3"/>
<dbReference type="SUPFAM" id="SSF52200">
    <property type="entry name" value="Toll/Interleukin receptor TIR domain"/>
    <property type="match status" value="1"/>
</dbReference>
<comment type="caution">
    <text evidence="9">The sequence shown here is derived from an EMBL/GenBank/DDBJ whole genome shotgun (WGS) entry which is preliminary data.</text>
</comment>
<dbReference type="GO" id="GO:0007165">
    <property type="term" value="P:signal transduction"/>
    <property type="evidence" value="ECO:0007669"/>
    <property type="project" value="InterPro"/>
</dbReference>
<gene>
    <name evidence="9" type="ORF">RIF29_31306</name>
</gene>
<dbReference type="InterPro" id="IPR042197">
    <property type="entry name" value="Apaf_helical"/>
</dbReference>
<dbReference type="InterPro" id="IPR058192">
    <property type="entry name" value="WHD_ROQ1-like"/>
</dbReference>
<keyword evidence="4" id="KW-0378">Hydrolase</keyword>
<evidence type="ECO:0000313" key="9">
    <source>
        <dbReference type="EMBL" id="KAK7257374.1"/>
    </source>
</evidence>
<dbReference type="InterPro" id="IPR002182">
    <property type="entry name" value="NB-ARC"/>
</dbReference>
<dbReference type="EMBL" id="JAYWIO010000006">
    <property type="protein sequence ID" value="KAK7257374.1"/>
    <property type="molecule type" value="Genomic_DNA"/>
</dbReference>
<dbReference type="InterPro" id="IPR044974">
    <property type="entry name" value="Disease_R_plants"/>
</dbReference>
<dbReference type="InterPro" id="IPR032675">
    <property type="entry name" value="LRR_dom_sf"/>
</dbReference>
<evidence type="ECO:0000256" key="7">
    <source>
        <dbReference type="ARBA" id="ARBA00047304"/>
    </source>
</evidence>
<sequence length="1055" mass="120406">MSSSSSNPEHRQYDVFLSFRGEDTRHGFISHLHNALIKRNIKTFMDDKGLEKGSELRPGLLGAIEGSSISIVVFSQRYGGSRWCLHELVKIMDCHRCNGQVVLPIFYHVHPSHVRHQQGAFGDAYRRLLQQRSGVTSIHGLPGWTRALKDAANLSGWHIKQDSNEAEFINSFVREVLRKLDNRSLPTTDFPVGLESRAQNVIQLLKRQPTTSCTVLGIWGMGGSGKSTLAKVIYNQIHHEFADKSFLADVREAWATNRGQIDLQQQLLSDMLNIKKMKIHSIEWGKTMIKKTLSGTRALVVFDDVNRDEQLQALCGSRAWIGPRSVIIITTRDVRVLNILKPDHIIKAKEMNESESLELFSWHAFKKERPRADFNELSRNVIAYCGGLPLALEVLGSYLFERTKQEWRSVLSKLKRIPNDQVQEKLRISYDGLRDHMEMDIFLDICCFFIGKNRVYVTEILDGCGLHAEIGITVLLERSLIKVEKNNKLGMHDLLRDMGREIVRESSPEKPEKRRRLWFHEDVLNILTKHIGTETIEGLPLKFQRSSGVFFNTKAFEKMERLRLLQLDHVQLDGDYGYIPKHLRWLYWQGFPLKFIPGSFYLRNLVAMDLRHSNLKLFWKEPQVLENIKILNLSHSRYLTNTPDFSKIPKLEKLILKDCPSLFEVHRSIGDLCSLVLINLKDCTSLTNFPRTIYKLQSLETLIISGCKKIDKLEEDIVQMKSMKTLVAENTAIRQVPFSIVRLKSIGYISLCGYEGLSCDVFPSLIWSWMSPALNSQSSGHPFGGMSSSLVSIDIDAKNVGDLSLMLNSLSKLRSVWVQCRSEFQLNHDFKRILDGLSNINVTELKTSYMLQSSKHSLKSLLIGMGSYHQVFGTLSNSISQGLTASGPGDFILPGDDYPRWLNHTNEGNSVLFEVPEISDGHVKGMIFCVVYSSTPEKVAEECLAGVLIVNYTKCFIQFYKRDTVSSLNDEEWQGIILNLSPHDKVEIFVAFWHRLAVKRTALYLIYGDSIDRITEPSPKPMTPVTMLPKLDQPKPKNFWFRCNCFGQTKKPTNI</sequence>
<reference evidence="9 10" key="1">
    <citation type="submission" date="2024-01" db="EMBL/GenBank/DDBJ databases">
        <title>The genomes of 5 underutilized Papilionoideae crops provide insights into root nodulation and disease resistanc.</title>
        <authorList>
            <person name="Yuan L."/>
        </authorList>
    </citation>
    <scope>NUCLEOTIDE SEQUENCE [LARGE SCALE GENOMIC DNA]</scope>
    <source>
        <strain evidence="9">ZHUSHIDOU_FW_LH</strain>
        <tissue evidence="9">Leaf</tissue>
    </source>
</reference>
<dbReference type="Gene3D" id="3.80.10.10">
    <property type="entry name" value="Ribonuclease Inhibitor"/>
    <property type="match status" value="1"/>
</dbReference>
<dbReference type="Gene3D" id="3.40.50.300">
    <property type="entry name" value="P-loop containing nucleotide triphosphate hydrolases"/>
    <property type="match status" value="1"/>
</dbReference>
<organism evidence="9 10">
    <name type="scientific">Crotalaria pallida</name>
    <name type="common">Smooth rattlebox</name>
    <name type="synonym">Crotalaria striata</name>
    <dbReference type="NCBI Taxonomy" id="3830"/>
    <lineage>
        <taxon>Eukaryota</taxon>
        <taxon>Viridiplantae</taxon>
        <taxon>Streptophyta</taxon>
        <taxon>Embryophyta</taxon>
        <taxon>Tracheophyta</taxon>
        <taxon>Spermatophyta</taxon>
        <taxon>Magnoliopsida</taxon>
        <taxon>eudicotyledons</taxon>
        <taxon>Gunneridae</taxon>
        <taxon>Pentapetalae</taxon>
        <taxon>rosids</taxon>
        <taxon>fabids</taxon>
        <taxon>Fabales</taxon>
        <taxon>Fabaceae</taxon>
        <taxon>Papilionoideae</taxon>
        <taxon>50 kb inversion clade</taxon>
        <taxon>genistoids sensu lato</taxon>
        <taxon>core genistoids</taxon>
        <taxon>Crotalarieae</taxon>
        <taxon>Crotalaria</taxon>
    </lineage>
</organism>
<evidence type="ECO:0000259" key="8">
    <source>
        <dbReference type="PROSITE" id="PS50104"/>
    </source>
</evidence>
<dbReference type="FunFam" id="1.10.8.430:FF:000002">
    <property type="entry name" value="Disease resistance protein (TIR-NBS-LRR class)"/>
    <property type="match status" value="1"/>
</dbReference>
<keyword evidence="6" id="KW-0520">NAD</keyword>
<dbReference type="Proteomes" id="UP001372338">
    <property type="component" value="Unassembled WGS sequence"/>
</dbReference>
<keyword evidence="5" id="KW-0611">Plant defense</keyword>
<dbReference type="PANTHER" id="PTHR11017">
    <property type="entry name" value="LEUCINE-RICH REPEAT-CONTAINING PROTEIN"/>
    <property type="match status" value="1"/>
</dbReference>
<keyword evidence="2" id="KW-0433">Leucine-rich repeat</keyword>
<dbReference type="PRINTS" id="PR00364">
    <property type="entry name" value="DISEASERSIST"/>
</dbReference>
<dbReference type="Pfam" id="PF01582">
    <property type="entry name" value="TIR"/>
    <property type="match status" value="1"/>
</dbReference>
<dbReference type="FunFam" id="3.40.50.10140:FF:000007">
    <property type="entry name" value="Disease resistance protein (TIR-NBS-LRR class)"/>
    <property type="match status" value="1"/>
</dbReference>
<dbReference type="InterPro" id="IPR036390">
    <property type="entry name" value="WH_DNA-bd_sf"/>
</dbReference>
<dbReference type="InterPro" id="IPR000157">
    <property type="entry name" value="TIR_dom"/>
</dbReference>
<dbReference type="SUPFAM" id="SSF52058">
    <property type="entry name" value="L domain-like"/>
    <property type="match status" value="1"/>
</dbReference>
<evidence type="ECO:0000256" key="4">
    <source>
        <dbReference type="ARBA" id="ARBA00022801"/>
    </source>
</evidence>
<dbReference type="PANTHER" id="PTHR11017:SF560">
    <property type="entry name" value="RESISTANCE PROTEIN (TIR-NBS-LRR CLASS), PUTATIVE-RELATED"/>
    <property type="match status" value="1"/>
</dbReference>
<protein>
    <recommendedName>
        <fullName evidence="1">ADP-ribosyl cyclase/cyclic ADP-ribose hydrolase</fullName>
        <ecNumber evidence="1">3.2.2.6</ecNumber>
    </recommendedName>
</protein>
<feature type="domain" description="TIR" evidence="8">
    <location>
        <begin position="11"/>
        <end position="180"/>
    </location>
</feature>
<dbReference type="InterPro" id="IPR027417">
    <property type="entry name" value="P-loop_NTPase"/>
</dbReference>
<evidence type="ECO:0000256" key="1">
    <source>
        <dbReference type="ARBA" id="ARBA00011982"/>
    </source>
</evidence>
<dbReference type="Pfam" id="PF23282">
    <property type="entry name" value="WHD_ROQ1"/>
    <property type="match status" value="1"/>
</dbReference>
<dbReference type="InterPro" id="IPR035897">
    <property type="entry name" value="Toll_tir_struct_dom_sf"/>
</dbReference>
<evidence type="ECO:0000256" key="5">
    <source>
        <dbReference type="ARBA" id="ARBA00022821"/>
    </source>
</evidence>
<dbReference type="Pfam" id="PF00931">
    <property type="entry name" value="NB-ARC"/>
    <property type="match status" value="1"/>
</dbReference>
<dbReference type="EC" id="3.2.2.6" evidence="1"/>
<keyword evidence="3" id="KW-0677">Repeat</keyword>
<dbReference type="PROSITE" id="PS50104">
    <property type="entry name" value="TIR"/>
    <property type="match status" value="1"/>
</dbReference>
<proteinExistence type="predicted"/>
<dbReference type="Gene3D" id="1.10.8.430">
    <property type="entry name" value="Helical domain of apoptotic protease-activating factors"/>
    <property type="match status" value="1"/>
</dbReference>
<evidence type="ECO:0000256" key="3">
    <source>
        <dbReference type="ARBA" id="ARBA00022737"/>
    </source>
</evidence>
<comment type="catalytic activity">
    <reaction evidence="7">
        <text>NAD(+) + H2O = ADP-D-ribose + nicotinamide + H(+)</text>
        <dbReference type="Rhea" id="RHEA:16301"/>
        <dbReference type="ChEBI" id="CHEBI:15377"/>
        <dbReference type="ChEBI" id="CHEBI:15378"/>
        <dbReference type="ChEBI" id="CHEBI:17154"/>
        <dbReference type="ChEBI" id="CHEBI:57540"/>
        <dbReference type="ChEBI" id="CHEBI:57967"/>
        <dbReference type="EC" id="3.2.2.6"/>
    </reaction>
    <physiologicalReaction direction="left-to-right" evidence="7">
        <dbReference type="Rhea" id="RHEA:16302"/>
    </physiologicalReaction>
</comment>
<name>A0AAN9EHU3_CROPI</name>
<evidence type="ECO:0000313" key="10">
    <source>
        <dbReference type="Proteomes" id="UP001372338"/>
    </source>
</evidence>
<dbReference type="SUPFAM" id="SSF46785">
    <property type="entry name" value="Winged helix' DNA-binding domain"/>
    <property type="match status" value="1"/>
</dbReference>
<evidence type="ECO:0000256" key="6">
    <source>
        <dbReference type="ARBA" id="ARBA00023027"/>
    </source>
</evidence>
<dbReference type="SUPFAM" id="SSF52540">
    <property type="entry name" value="P-loop containing nucleoside triphosphate hydrolases"/>
    <property type="match status" value="1"/>
</dbReference>
<dbReference type="Gene3D" id="3.40.50.10140">
    <property type="entry name" value="Toll/interleukin-1 receptor homology (TIR) domain"/>
    <property type="match status" value="1"/>
</dbReference>
<dbReference type="GO" id="GO:0006952">
    <property type="term" value="P:defense response"/>
    <property type="evidence" value="ECO:0007669"/>
    <property type="project" value="UniProtKB-KW"/>
</dbReference>
<dbReference type="GO" id="GO:0061809">
    <property type="term" value="F:NAD+ nucleosidase activity, cyclic ADP-ribose generating"/>
    <property type="evidence" value="ECO:0007669"/>
    <property type="project" value="UniProtKB-EC"/>
</dbReference>
<keyword evidence="10" id="KW-1185">Reference proteome</keyword>
<accession>A0AAN9EHU3</accession>
<dbReference type="SMART" id="SM00255">
    <property type="entry name" value="TIR"/>
    <property type="match status" value="1"/>
</dbReference>
<evidence type="ECO:0000256" key="2">
    <source>
        <dbReference type="ARBA" id="ARBA00022614"/>
    </source>
</evidence>
<dbReference type="GO" id="GO:0043531">
    <property type="term" value="F:ADP binding"/>
    <property type="evidence" value="ECO:0007669"/>
    <property type="project" value="InterPro"/>
</dbReference>